<accession>A0A3A8AEY3</accession>
<dbReference type="GO" id="GO:0008757">
    <property type="term" value="F:S-adenosylmethionine-dependent methyltransferase activity"/>
    <property type="evidence" value="ECO:0007669"/>
    <property type="project" value="InterPro"/>
</dbReference>
<gene>
    <name evidence="4" type="ORF">DEM25_007475</name>
</gene>
<dbReference type="Gene3D" id="3.40.50.150">
    <property type="entry name" value="Vaccinia Virus protein VP39"/>
    <property type="match status" value="1"/>
</dbReference>
<dbReference type="InterPro" id="IPR050602">
    <property type="entry name" value="Malonyl-ACP_OMT"/>
</dbReference>
<dbReference type="AlphaFoldDB" id="A0A3A8AEY3"/>
<sequence length="276" mass="29646">MRAIIDQKQRAANHARAARLGVAGADFLLVHALDELADRIAVTTRSFDRALAIGPHADRIARTLAATGKIASVDRVVFDGDETLDVPEAGADLAVSILDLHEMNDVPGALVQIRRALRPDGLLLGCAPSSGTLSELRECLTEAETMVSGGAAPRILPFMDVRDGGGLLQRAGFALPVADHDTVTVRYDSALDLMRDLRAMGAANALVARPRHVTRRAVLFEAVRLYAERHADPDGRVRATFSFVWMSGWVPDASQPKPLRPGSATHSLAEALRSKL</sequence>
<dbReference type="Pfam" id="PF08241">
    <property type="entry name" value="Methyltransf_11"/>
    <property type="match status" value="1"/>
</dbReference>
<dbReference type="EMBL" id="QFWV02000004">
    <property type="protein sequence ID" value="RKF07609.1"/>
    <property type="molecule type" value="Genomic_DNA"/>
</dbReference>
<dbReference type="OrthoDB" id="9793723at2"/>
<organism evidence="4 5">
    <name type="scientific">Oceaniradius stylonematis</name>
    <dbReference type="NCBI Taxonomy" id="2184161"/>
    <lineage>
        <taxon>Bacteria</taxon>
        <taxon>Pseudomonadati</taxon>
        <taxon>Pseudomonadota</taxon>
        <taxon>Alphaproteobacteria</taxon>
        <taxon>Hyphomicrobiales</taxon>
        <taxon>Ahrensiaceae</taxon>
        <taxon>Oceaniradius</taxon>
    </lineage>
</organism>
<evidence type="ECO:0000313" key="4">
    <source>
        <dbReference type="EMBL" id="RKF07609.1"/>
    </source>
</evidence>
<proteinExistence type="predicted"/>
<name>A0A3A8AEY3_9HYPH</name>
<dbReference type="Proteomes" id="UP000246132">
    <property type="component" value="Unassembled WGS sequence"/>
</dbReference>
<reference evidence="4 5" key="1">
    <citation type="journal article" date="2018" name="Int. J. Syst. Bacteriol.">
        <title>Oceaniradius stylonemae gen. nov., sp. nov., isolated from a red alga, Stylonema cornu-cervi.</title>
        <authorList>
            <person name="Jeong S."/>
        </authorList>
    </citation>
    <scope>NUCLEOTIDE SEQUENCE [LARGE SCALE GENOMIC DNA]</scope>
    <source>
        <strain evidence="4 5">StC1</strain>
    </source>
</reference>
<keyword evidence="1 4" id="KW-0489">Methyltransferase</keyword>
<evidence type="ECO:0000259" key="3">
    <source>
        <dbReference type="Pfam" id="PF08241"/>
    </source>
</evidence>
<evidence type="ECO:0000256" key="2">
    <source>
        <dbReference type="ARBA" id="ARBA00022679"/>
    </source>
</evidence>
<evidence type="ECO:0000313" key="5">
    <source>
        <dbReference type="Proteomes" id="UP000246132"/>
    </source>
</evidence>
<keyword evidence="2 4" id="KW-0808">Transferase</keyword>
<evidence type="ECO:0000256" key="1">
    <source>
        <dbReference type="ARBA" id="ARBA00022603"/>
    </source>
</evidence>
<dbReference type="InterPro" id="IPR013216">
    <property type="entry name" value="Methyltransf_11"/>
</dbReference>
<comment type="caution">
    <text evidence="4">The sequence shown here is derived from an EMBL/GenBank/DDBJ whole genome shotgun (WGS) entry which is preliminary data.</text>
</comment>
<dbReference type="GO" id="GO:0032259">
    <property type="term" value="P:methylation"/>
    <property type="evidence" value="ECO:0007669"/>
    <property type="project" value="UniProtKB-KW"/>
</dbReference>
<protein>
    <submittedName>
        <fullName evidence="4">Methyltransferase domain-containing protein</fullName>
    </submittedName>
</protein>
<dbReference type="SUPFAM" id="SSF53335">
    <property type="entry name" value="S-adenosyl-L-methionine-dependent methyltransferases"/>
    <property type="match status" value="1"/>
</dbReference>
<dbReference type="InterPro" id="IPR029063">
    <property type="entry name" value="SAM-dependent_MTases_sf"/>
</dbReference>
<dbReference type="RefSeq" id="WP_109765590.1">
    <property type="nucleotide sequence ID" value="NZ_QFWV02000004.1"/>
</dbReference>
<dbReference type="PANTHER" id="PTHR13090">
    <property type="entry name" value="ARGININE-HYDROXYLASE NDUFAF5, MITOCHONDRIAL"/>
    <property type="match status" value="1"/>
</dbReference>
<feature type="domain" description="Methyltransferase type 11" evidence="3">
    <location>
        <begin position="56"/>
        <end position="124"/>
    </location>
</feature>
<keyword evidence="5" id="KW-1185">Reference proteome</keyword>
<dbReference type="PANTHER" id="PTHR13090:SF1">
    <property type="entry name" value="ARGININE-HYDROXYLASE NDUFAF5, MITOCHONDRIAL"/>
    <property type="match status" value="1"/>
</dbReference>